<feature type="transmembrane region" description="Helical" evidence="1">
    <location>
        <begin position="319"/>
        <end position="339"/>
    </location>
</feature>
<reference evidence="2" key="1">
    <citation type="journal article" date="2014" name="Int. J. Syst. Evol. Microbiol.">
        <title>Complete genome sequence of Corynebacterium casei LMG S-19264T (=DSM 44701T), isolated from a smear-ripened cheese.</title>
        <authorList>
            <consortium name="US DOE Joint Genome Institute (JGI-PGF)"/>
            <person name="Walter F."/>
            <person name="Albersmeier A."/>
            <person name="Kalinowski J."/>
            <person name="Ruckert C."/>
        </authorList>
    </citation>
    <scope>NUCLEOTIDE SEQUENCE</scope>
    <source>
        <strain evidence="2">VKM Ac-1321</strain>
    </source>
</reference>
<feature type="transmembrane region" description="Helical" evidence="1">
    <location>
        <begin position="344"/>
        <end position="365"/>
    </location>
</feature>
<proteinExistence type="predicted"/>
<comment type="caution">
    <text evidence="2">The sequence shown here is derived from an EMBL/GenBank/DDBJ whole genome shotgun (WGS) entry which is preliminary data.</text>
</comment>
<name>A0A9W6KM39_9ACTN</name>
<accession>A0A9W6KM39</accession>
<evidence type="ECO:0000256" key="1">
    <source>
        <dbReference type="SAM" id="Phobius"/>
    </source>
</evidence>
<keyword evidence="1" id="KW-0812">Transmembrane</keyword>
<feature type="transmembrane region" description="Helical" evidence="1">
    <location>
        <begin position="261"/>
        <end position="278"/>
    </location>
</feature>
<keyword evidence="3" id="KW-1185">Reference proteome</keyword>
<protein>
    <submittedName>
        <fullName evidence="2">Uncharacterized protein</fullName>
    </submittedName>
</protein>
<evidence type="ECO:0000313" key="2">
    <source>
        <dbReference type="EMBL" id="GLL02675.1"/>
    </source>
</evidence>
<reference evidence="2" key="2">
    <citation type="submission" date="2023-01" db="EMBL/GenBank/DDBJ databases">
        <authorList>
            <person name="Sun Q."/>
            <person name="Evtushenko L."/>
        </authorList>
    </citation>
    <scope>NUCLEOTIDE SEQUENCE</scope>
    <source>
        <strain evidence="2">VKM Ac-1321</strain>
    </source>
</reference>
<dbReference type="AlphaFoldDB" id="A0A9W6KM39"/>
<organism evidence="2 3">
    <name type="scientific">Dactylosporangium matsuzakiense</name>
    <dbReference type="NCBI Taxonomy" id="53360"/>
    <lineage>
        <taxon>Bacteria</taxon>
        <taxon>Bacillati</taxon>
        <taxon>Actinomycetota</taxon>
        <taxon>Actinomycetes</taxon>
        <taxon>Micromonosporales</taxon>
        <taxon>Micromonosporaceae</taxon>
        <taxon>Dactylosporangium</taxon>
    </lineage>
</organism>
<feature type="transmembrane region" description="Helical" evidence="1">
    <location>
        <begin position="285"/>
        <end position="307"/>
    </location>
</feature>
<keyword evidence="1" id="KW-0472">Membrane</keyword>
<dbReference type="EMBL" id="BSFP01000025">
    <property type="protein sequence ID" value="GLL02675.1"/>
    <property type="molecule type" value="Genomic_DNA"/>
</dbReference>
<feature type="transmembrane region" description="Helical" evidence="1">
    <location>
        <begin position="377"/>
        <end position="399"/>
    </location>
</feature>
<gene>
    <name evidence="2" type="ORF">GCM10017581_044170</name>
</gene>
<dbReference type="Proteomes" id="UP001143480">
    <property type="component" value="Unassembled WGS sequence"/>
</dbReference>
<evidence type="ECO:0000313" key="3">
    <source>
        <dbReference type="Proteomes" id="UP001143480"/>
    </source>
</evidence>
<keyword evidence="1" id="KW-1133">Transmembrane helix</keyword>
<sequence>MLQLPLLVLGEVAATRVGRRASALVVAWLVGLTFGAARRSGLGRMVGGRRFGYVAVEGGTARRAGAVRSGGFRWAVKVALAGRWALNATFAGLSAVKVALAGTIGLVAVVLYSGPASAHGADAPVAVNYVVRVESVSVPGVTVRAVEGGARLELVNRSGREVVVLGLQGEEFLRIGIRGVEENRASPTWVASRSVSGVAAGGDAGAAPDWRAVSAEPRVRWHDERARELPARSWSVPLLVDSREPGIIRGSIAAAPAPATGWWWAGAVVGAVALGLLWRQKVVLALAALGGGAVTAVWIVEAAVLAASPADGVGVQVLARLWPLLTAVAVLVVGGLELFKRVDIVLGIAGACLAVMVGVGDSAVLRYGSLAGPQWGRWAVALAFAVGVGLAVAGGARWYRSVEPTPQNAQTDTAI</sequence>